<gene>
    <name evidence="1" type="ORF">KA717_01355</name>
</gene>
<sequence>MINIFYSWQSDSPSSTNRNFIKSALEKTIQSLKKGSEDIQVEMRVDTATDALPGSPDIAASIFEKISNSQIFLCDVTIINSPSTVEKIIRSLTKKIVRQTPNPNVLVELGFAVSCLGWDKIICVVNTAQGKVEDLPFDIRGRRMCAYRYPDSSKSKEEIKSQLVGTLKYALIDIIGSLEAVQNIELINVIISKKFCDRVNYLGVFLNYFLADELGHEAAEELVNNSVCTVVEHYDPASVDSIISVFTKKNLDEPSNLPSSSGERASWKEFFIVALEKISNESEILLMKYGSSGDQTLIYELERIKDFTGSVIGAAHSNDSKYMKETYADEVRRKVYAESTLKPYFLELIGIRMLAIRYLSSPSTTAKIQPKVLPGETLKIQS</sequence>
<organism evidence="1">
    <name type="scientific">Woronichinia naegeliana WA131</name>
    <dbReference type="NCBI Taxonomy" id="2824559"/>
    <lineage>
        <taxon>Bacteria</taxon>
        <taxon>Bacillati</taxon>
        <taxon>Cyanobacteriota</taxon>
        <taxon>Cyanophyceae</taxon>
        <taxon>Synechococcales</taxon>
        <taxon>Coelosphaeriaceae</taxon>
        <taxon>Woronichinia</taxon>
    </lineage>
</organism>
<dbReference type="EMBL" id="CP073041">
    <property type="protein sequence ID" value="UXE61651.1"/>
    <property type="molecule type" value="Genomic_DNA"/>
</dbReference>
<evidence type="ECO:0008006" key="2">
    <source>
        <dbReference type="Google" id="ProtNLM"/>
    </source>
</evidence>
<reference evidence="1" key="1">
    <citation type="submission" date="2021-04" db="EMBL/GenBank/DDBJ databases">
        <title>Genome sequence of Woronichinia naegeliana from Washington state freshwater lake bloom.</title>
        <authorList>
            <person name="Dreher T.W."/>
        </authorList>
    </citation>
    <scope>NUCLEOTIDE SEQUENCE</scope>
    <source>
        <strain evidence="1">WA131</strain>
    </source>
</reference>
<dbReference type="AlphaFoldDB" id="A0A977KXC1"/>
<name>A0A977KXC1_9CYAN</name>
<protein>
    <recommendedName>
        <fullName evidence="2">CD-NTase-associated protein 12/Pycsar effector protein TIR domain-containing protein</fullName>
    </recommendedName>
</protein>
<evidence type="ECO:0000313" key="1">
    <source>
        <dbReference type="EMBL" id="UXE61651.1"/>
    </source>
</evidence>
<dbReference type="KEGG" id="wna:KA717_01355"/>
<dbReference type="Proteomes" id="UP001065613">
    <property type="component" value="Chromosome"/>
</dbReference>
<accession>A0A977KXC1</accession>
<proteinExistence type="predicted"/>